<accession>A0A0F9CU06</accession>
<protein>
    <submittedName>
        <fullName evidence="1">Uncharacterized protein</fullName>
    </submittedName>
</protein>
<reference evidence="1" key="1">
    <citation type="journal article" date="2015" name="Nature">
        <title>Complex archaea that bridge the gap between prokaryotes and eukaryotes.</title>
        <authorList>
            <person name="Spang A."/>
            <person name="Saw J.H."/>
            <person name="Jorgensen S.L."/>
            <person name="Zaremba-Niedzwiedzka K."/>
            <person name="Martijn J."/>
            <person name="Lind A.E."/>
            <person name="van Eijk R."/>
            <person name="Schleper C."/>
            <person name="Guy L."/>
            <person name="Ettema T.J."/>
        </authorList>
    </citation>
    <scope>NUCLEOTIDE SEQUENCE</scope>
</reference>
<proteinExistence type="predicted"/>
<name>A0A0F9CU06_9ZZZZ</name>
<comment type="caution">
    <text evidence="1">The sequence shown here is derived from an EMBL/GenBank/DDBJ whole genome shotgun (WGS) entry which is preliminary data.</text>
</comment>
<organism evidence="1">
    <name type="scientific">marine sediment metagenome</name>
    <dbReference type="NCBI Taxonomy" id="412755"/>
    <lineage>
        <taxon>unclassified sequences</taxon>
        <taxon>metagenomes</taxon>
        <taxon>ecological metagenomes</taxon>
    </lineage>
</organism>
<evidence type="ECO:0000313" key="1">
    <source>
        <dbReference type="EMBL" id="KKL09181.1"/>
    </source>
</evidence>
<dbReference type="EMBL" id="LAZR01042583">
    <property type="protein sequence ID" value="KKL09181.1"/>
    <property type="molecule type" value="Genomic_DNA"/>
</dbReference>
<dbReference type="AlphaFoldDB" id="A0A0F9CU06"/>
<sequence length="145" mass="16914">MKKFVVLLILLSSGSFGYTCEQEEQCHMQVRHMSGDKKFCLSDQGILHINTIYIKFLKKKALDKQDRLGIVVDGVAVENEESKPVLTFDKKEGDIKCYLQDRNMYHSDEWVGDVEYNNNIFTYYSKFKEERITVSGPCVIREEKE</sequence>
<gene>
    <name evidence="1" type="ORF">LCGC14_2568440</name>
</gene>